<dbReference type="Pfam" id="PF12248">
    <property type="entry name" value="Methyltransf_FA"/>
    <property type="match status" value="1"/>
</dbReference>
<name>D2W0Q4_NAEGR</name>
<sequence>MWNKTWTFPDDNPLKIVTFQAKAQNDIHISLATSPLVTSPMYEIVIGGWGNGQSVIRREAQGGAWASIGHHPCNPDQFLDYWVCLNSDSGCISCGAGKTVGEQQFMILSDSNVLNVKCVGFTTWDKPIEYRNVKTNSITPSSYEFYLQFGSLLWLPMVVNSDVLVFNVKQGRHNLTIQFSSLYSTTEISFPTKSKQKKGNWIRYYLVCSGNRVASYVGEDDDKSIPKLYETKQIPNNCSQFGFNCDVVNFNRISLEDFGKQLNKNTSGKWGYNLHQKKTSYELSKEVAIQLLKEEQRLRRLSSTQQSYTEADTNFRMLENITYDLQEKALQNVLGIDHSDPMWHEALIAFRNLRAIYQNDPDVNQLTDYFKYDMSRDFFVQKVNLETIKIVDLLGYYDFEKEINNFDQMPSSEELVANNTKTLAQFLTERNTNNLPVAIIGSSYS</sequence>
<keyword evidence="3" id="KW-1185">Reference proteome</keyword>
<dbReference type="InParanoid" id="D2W0Q4"/>
<dbReference type="EMBL" id="GG738919">
    <property type="protein sequence ID" value="EFC37333.1"/>
    <property type="molecule type" value="Genomic_DNA"/>
</dbReference>
<dbReference type="AlphaFoldDB" id="D2W0Q4"/>
<accession>D2W0Q4</accession>
<dbReference type="OrthoDB" id="2142040at2759"/>
<evidence type="ECO:0000313" key="2">
    <source>
        <dbReference type="EMBL" id="EFC37333.1"/>
    </source>
</evidence>
<feature type="domain" description="Farnesoic acid O-methyl transferase" evidence="1">
    <location>
        <begin position="5"/>
        <end position="134"/>
    </location>
</feature>
<evidence type="ECO:0000313" key="3">
    <source>
        <dbReference type="Proteomes" id="UP000006671"/>
    </source>
</evidence>
<dbReference type="VEuPathDB" id="AmoebaDB:NAEGRDRAFT_53779"/>
<dbReference type="STRING" id="5762.D2W0Q4"/>
<gene>
    <name evidence="2" type="ORF">NAEGRDRAFT_53779</name>
</gene>
<dbReference type="Proteomes" id="UP000006671">
    <property type="component" value="Unassembled WGS sequence"/>
</dbReference>
<dbReference type="InterPro" id="IPR022041">
    <property type="entry name" value="Methyltransf_FA"/>
</dbReference>
<evidence type="ECO:0000259" key="1">
    <source>
        <dbReference type="Pfam" id="PF12248"/>
    </source>
</evidence>
<organism evidence="3">
    <name type="scientific">Naegleria gruberi</name>
    <name type="common">Amoeba</name>
    <dbReference type="NCBI Taxonomy" id="5762"/>
    <lineage>
        <taxon>Eukaryota</taxon>
        <taxon>Discoba</taxon>
        <taxon>Heterolobosea</taxon>
        <taxon>Tetramitia</taxon>
        <taxon>Eutetramitia</taxon>
        <taxon>Vahlkampfiidae</taxon>
        <taxon>Naegleria</taxon>
    </lineage>
</organism>
<protein>
    <submittedName>
        <fullName evidence="2">Predicted protein</fullName>
    </submittedName>
</protein>
<dbReference type="RefSeq" id="XP_002670077.1">
    <property type="nucleotide sequence ID" value="XM_002670031.1"/>
</dbReference>
<reference evidence="2 3" key="1">
    <citation type="journal article" date="2010" name="Cell">
        <title>The genome of Naegleria gruberi illuminates early eukaryotic versatility.</title>
        <authorList>
            <person name="Fritz-Laylin L.K."/>
            <person name="Prochnik S.E."/>
            <person name="Ginger M.L."/>
            <person name="Dacks J.B."/>
            <person name="Carpenter M.L."/>
            <person name="Field M.C."/>
            <person name="Kuo A."/>
            <person name="Paredez A."/>
            <person name="Chapman J."/>
            <person name="Pham J."/>
            <person name="Shu S."/>
            <person name="Neupane R."/>
            <person name="Cipriano M."/>
            <person name="Mancuso J."/>
            <person name="Tu H."/>
            <person name="Salamov A."/>
            <person name="Lindquist E."/>
            <person name="Shapiro H."/>
            <person name="Lucas S."/>
            <person name="Grigoriev I.V."/>
            <person name="Cande W.Z."/>
            <person name="Fulton C."/>
            <person name="Rokhsar D.S."/>
            <person name="Dawson S.C."/>
        </authorList>
    </citation>
    <scope>NUCLEOTIDE SEQUENCE [LARGE SCALE GENOMIC DNA]</scope>
    <source>
        <strain evidence="2 3">NEG-M</strain>
    </source>
</reference>
<dbReference type="PANTHER" id="PTHR36695:SF12">
    <property type="entry name" value="AGAP008648-PA"/>
    <property type="match status" value="1"/>
</dbReference>
<dbReference type="GeneID" id="8857272"/>
<proteinExistence type="predicted"/>
<dbReference type="PANTHER" id="PTHR36695">
    <property type="entry name" value="AGAP008648-PA"/>
    <property type="match status" value="1"/>
</dbReference>
<dbReference type="KEGG" id="ngr:NAEGRDRAFT_53779"/>